<comment type="caution">
    <text evidence="2">The sequence shown here is derived from an EMBL/GenBank/DDBJ whole genome shotgun (WGS) entry which is preliminary data.</text>
</comment>
<keyword evidence="3" id="KW-1185">Reference proteome</keyword>
<sequence>MFTDKTATQKTSNGVANSEVEKVDSPSPTSQQFSLSSEEALKVSGKQGMVDGKQTYAYAESHKHDLEMMLRCCRKSALSP</sequence>
<reference evidence="2 3" key="1">
    <citation type="submission" date="2024-05" db="EMBL/GenBank/DDBJ databases">
        <title>Halomonas sp. SSM6 16S ribosomal RNA gene Genome sequencing and assembly.</title>
        <authorList>
            <person name="Yook S."/>
        </authorList>
    </citation>
    <scope>NUCLEOTIDE SEQUENCE [LARGE SCALE GENOMIC DNA]</scope>
    <source>
        <strain evidence="2 3">SSM6</strain>
    </source>
</reference>
<dbReference type="Proteomes" id="UP001442468">
    <property type="component" value="Unassembled WGS sequence"/>
</dbReference>
<protein>
    <submittedName>
        <fullName evidence="2">Uncharacterized protein</fullName>
    </submittedName>
</protein>
<proteinExistence type="predicted"/>
<gene>
    <name evidence="2" type="ORF">ABE960_05845</name>
</gene>
<feature type="region of interest" description="Disordered" evidence="1">
    <location>
        <begin position="1"/>
        <end position="46"/>
    </location>
</feature>
<evidence type="ECO:0000313" key="2">
    <source>
        <dbReference type="EMBL" id="MEQ6917038.1"/>
    </source>
</evidence>
<evidence type="ECO:0000313" key="3">
    <source>
        <dbReference type="Proteomes" id="UP001442468"/>
    </source>
</evidence>
<feature type="compositionally biased region" description="Polar residues" evidence="1">
    <location>
        <begin position="1"/>
        <end position="16"/>
    </location>
</feature>
<name>A0ABV1NDB5_9GAMM</name>
<dbReference type="RefSeq" id="WP_349761284.1">
    <property type="nucleotide sequence ID" value="NZ_JBEGCJ010000002.1"/>
</dbReference>
<accession>A0ABV1NDB5</accession>
<dbReference type="EMBL" id="JBEGCJ010000002">
    <property type="protein sequence ID" value="MEQ6917038.1"/>
    <property type="molecule type" value="Genomic_DNA"/>
</dbReference>
<evidence type="ECO:0000256" key="1">
    <source>
        <dbReference type="SAM" id="MobiDB-lite"/>
    </source>
</evidence>
<feature type="compositionally biased region" description="Polar residues" evidence="1">
    <location>
        <begin position="26"/>
        <end position="37"/>
    </location>
</feature>
<organism evidence="2 3">
    <name type="scientific">Halomonas aquatica</name>
    <dbReference type="NCBI Taxonomy" id="3151123"/>
    <lineage>
        <taxon>Bacteria</taxon>
        <taxon>Pseudomonadati</taxon>
        <taxon>Pseudomonadota</taxon>
        <taxon>Gammaproteobacteria</taxon>
        <taxon>Oceanospirillales</taxon>
        <taxon>Halomonadaceae</taxon>
        <taxon>Halomonas</taxon>
    </lineage>
</organism>